<evidence type="ECO:0000259" key="6">
    <source>
        <dbReference type="PROSITE" id="PS50089"/>
    </source>
</evidence>
<evidence type="ECO:0000256" key="2">
    <source>
        <dbReference type="ARBA" id="ARBA00022723"/>
    </source>
</evidence>
<feature type="domain" description="B30.2/SPRY" evidence="8">
    <location>
        <begin position="337"/>
        <end position="535"/>
    </location>
</feature>
<gene>
    <name evidence="9" type="ORF">AALO_G00183260</name>
</gene>
<keyword evidence="3 5" id="KW-0863">Zinc-finger</keyword>
<comment type="similarity">
    <text evidence="1">Belongs to the TRIM/RBCC family.</text>
</comment>
<dbReference type="SMART" id="SM00184">
    <property type="entry name" value="RING"/>
    <property type="match status" value="1"/>
</dbReference>
<keyword evidence="10" id="KW-1185">Reference proteome</keyword>
<dbReference type="EMBL" id="JADWDJ010000013">
    <property type="protein sequence ID" value="KAG5271719.1"/>
    <property type="molecule type" value="Genomic_DNA"/>
</dbReference>
<dbReference type="Pfam" id="PF00097">
    <property type="entry name" value="zf-C3HC4"/>
    <property type="match status" value="1"/>
</dbReference>
<dbReference type="Pfam" id="PF00622">
    <property type="entry name" value="SPRY"/>
    <property type="match status" value="1"/>
</dbReference>
<dbReference type="PROSITE" id="PS50119">
    <property type="entry name" value="ZF_BBOX"/>
    <property type="match status" value="1"/>
</dbReference>
<dbReference type="PROSITE" id="PS50188">
    <property type="entry name" value="B302_SPRY"/>
    <property type="match status" value="1"/>
</dbReference>
<dbReference type="InterPro" id="IPR013320">
    <property type="entry name" value="ConA-like_dom_sf"/>
</dbReference>
<dbReference type="GO" id="GO:0008270">
    <property type="term" value="F:zinc ion binding"/>
    <property type="evidence" value="ECO:0007669"/>
    <property type="project" value="UniProtKB-KW"/>
</dbReference>
<dbReference type="InterPro" id="IPR001870">
    <property type="entry name" value="B30.2/SPRY"/>
</dbReference>
<sequence>MDVTKLTFGKPAEVEQTKRREGVKSVCIDMASALLEHLLCPVCLSEFSDPVSLRCQHTFCRECIKAHLAASGGSGQCPECRQPFTRKHIKANRTLSNVVTAAKDQLLVQKTLEETLNSLLVETESQKAQKKQEAAELTCPQHQEKLKLFCETDHQLVCVVCRDGSNHEGHKCKPVQEKAQSCKSMLRGAVAFLSEEIVNLDYMIRWQTAEIQKTKDTSREWSVWISAEFEQLHQLLREKEQEVKTRLQQEEKRVLEPMQKNLSKMTQISTKDRNTEGTLRSALNIGQHDAFLQWWTTVGRNMVEEMLDHDGSVAEGTGSTTDLRFSSELAGLNVSRDFISLGPYETHLSFFVWRDLLRNIQPVPHGEVISLWDEAYAVVTNSGRSIERTNRRGLFGLYQDHRPLAKGRSVHQQGRHYFEVEMGRKLDWGVGVCKEFPPGKLQEMVMLYRKHGSGYSVTVQGQESTLNLLHQPWRIGVYLDCDEGWVAFYDADSLVQVYTAACDKGVPLSLCLSPGAHLDGADCHALTVCCYQPTSQIDPPCWTPTGCWEEPF</sequence>
<dbReference type="InterPro" id="IPR017907">
    <property type="entry name" value="Znf_RING_CS"/>
</dbReference>
<evidence type="ECO:0000313" key="10">
    <source>
        <dbReference type="Proteomes" id="UP000823561"/>
    </source>
</evidence>
<keyword evidence="2" id="KW-0479">Metal-binding</keyword>
<evidence type="ECO:0000256" key="4">
    <source>
        <dbReference type="ARBA" id="ARBA00022833"/>
    </source>
</evidence>
<dbReference type="PROSITE" id="PS00518">
    <property type="entry name" value="ZF_RING_1"/>
    <property type="match status" value="1"/>
</dbReference>
<dbReference type="InterPro" id="IPR003879">
    <property type="entry name" value="Butyrophylin_SPRY"/>
</dbReference>
<dbReference type="CDD" id="cd19800">
    <property type="entry name" value="Bbox2_xNF7-like"/>
    <property type="match status" value="1"/>
</dbReference>
<evidence type="ECO:0000256" key="5">
    <source>
        <dbReference type="PROSITE-ProRule" id="PRU00024"/>
    </source>
</evidence>
<dbReference type="SUPFAM" id="SSF57850">
    <property type="entry name" value="RING/U-box"/>
    <property type="match status" value="1"/>
</dbReference>
<dbReference type="PANTHER" id="PTHR24103">
    <property type="entry name" value="E3 UBIQUITIN-PROTEIN LIGASE TRIM"/>
    <property type="match status" value="1"/>
</dbReference>
<keyword evidence="4" id="KW-0862">Zinc</keyword>
<feature type="domain" description="RING-type" evidence="6">
    <location>
        <begin position="40"/>
        <end position="81"/>
    </location>
</feature>
<dbReference type="PROSITE" id="PS50089">
    <property type="entry name" value="ZF_RING_2"/>
    <property type="match status" value="1"/>
</dbReference>
<evidence type="ECO:0000256" key="1">
    <source>
        <dbReference type="ARBA" id="ARBA00008518"/>
    </source>
</evidence>
<dbReference type="InterPro" id="IPR001841">
    <property type="entry name" value="Znf_RING"/>
</dbReference>
<dbReference type="Proteomes" id="UP000823561">
    <property type="component" value="Chromosome 13"/>
</dbReference>
<evidence type="ECO:0000313" key="9">
    <source>
        <dbReference type="EMBL" id="KAG5271719.1"/>
    </source>
</evidence>
<reference evidence="9" key="1">
    <citation type="submission" date="2020-10" db="EMBL/GenBank/DDBJ databases">
        <title>Chromosome-scale genome assembly of the Allis shad, Alosa alosa.</title>
        <authorList>
            <person name="Margot Z."/>
            <person name="Christophe K."/>
            <person name="Cabau C."/>
            <person name="Louis A."/>
            <person name="Berthelot C."/>
            <person name="Parey E."/>
            <person name="Roest Crollius H."/>
            <person name="Montfort J."/>
            <person name="Robinson-Rechavi M."/>
            <person name="Bucao C."/>
            <person name="Bouchez O."/>
            <person name="Gislard M."/>
            <person name="Lluch J."/>
            <person name="Milhes M."/>
            <person name="Lampietro C."/>
            <person name="Lopez Roques C."/>
            <person name="Donnadieu C."/>
            <person name="Braasch I."/>
            <person name="Desvignes T."/>
            <person name="Postlethwait J."/>
            <person name="Bobe J."/>
            <person name="Guiguen Y."/>
        </authorList>
    </citation>
    <scope>NUCLEOTIDE SEQUENCE</scope>
    <source>
        <strain evidence="9">M-15738</strain>
        <tissue evidence="9">Blood</tissue>
    </source>
</reference>
<evidence type="ECO:0000259" key="7">
    <source>
        <dbReference type="PROSITE" id="PS50119"/>
    </source>
</evidence>
<accession>A0AAV6GAZ9</accession>
<dbReference type="InterPro" id="IPR043136">
    <property type="entry name" value="B30.2/SPRY_sf"/>
</dbReference>
<comment type="caution">
    <text evidence="9">The sequence shown here is derived from an EMBL/GenBank/DDBJ whole genome shotgun (WGS) entry which is preliminary data.</text>
</comment>
<dbReference type="InterPro" id="IPR050143">
    <property type="entry name" value="TRIM/RBCC"/>
</dbReference>
<proteinExistence type="inferred from homology"/>
<evidence type="ECO:0000259" key="8">
    <source>
        <dbReference type="PROSITE" id="PS50188"/>
    </source>
</evidence>
<dbReference type="InterPro" id="IPR013083">
    <property type="entry name" value="Znf_RING/FYVE/PHD"/>
</dbReference>
<dbReference type="Gene3D" id="3.30.160.60">
    <property type="entry name" value="Classic Zinc Finger"/>
    <property type="match status" value="1"/>
</dbReference>
<dbReference type="SMART" id="SM00336">
    <property type="entry name" value="BBOX"/>
    <property type="match status" value="1"/>
</dbReference>
<dbReference type="Gene3D" id="2.60.120.920">
    <property type="match status" value="1"/>
</dbReference>
<feature type="domain" description="B box-type" evidence="7">
    <location>
        <begin position="134"/>
        <end position="175"/>
    </location>
</feature>
<dbReference type="AlphaFoldDB" id="A0AAV6GAZ9"/>
<dbReference type="SMART" id="SM00449">
    <property type="entry name" value="SPRY"/>
    <property type="match status" value="1"/>
</dbReference>
<protein>
    <submittedName>
        <fullName evidence="9">Uncharacterized protein</fullName>
    </submittedName>
</protein>
<dbReference type="Pfam" id="PF00643">
    <property type="entry name" value="zf-B_box"/>
    <property type="match status" value="1"/>
</dbReference>
<evidence type="ECO:0000256" key="3">
    <source>
        <dbReference type="ARBA" id="ARBA00022771"/>
    </source>
</evidence>
<dbReference type="InterPro" id="IPR003877">
    <property type="entry name" value="SPRY_dom"/>
</dbReference>
<dbReference type="SUPFAM" id="SSF57845">
    <property type="entry name" value="B-box zinc-binding domain"/>
    <property type="match status" value="1"/>
</dbReference>
<dbReference type="InterPro" id="IPR000315">
    <property type="entry name" value="Znf_B-box"/>
</dbReference>
<dbReference type="SUPFAM" id="SSF49899">
    <property type="entry name" value="Concanavalin A-like lectins/glucanases"/>
    <property type="match status" value="1"/>
</dbReference>
<dbReference type="InterPro" id="IPR018957">
    <property type="entry name" value="Znf_C3HC4_RING-type"/>
</dbReference>
<organism evidence="9 10">
    <name type="scientific">Alosa alosa</name>
    <name type="common">allis shad</name>
    <dbReference type="NCBI Taxonomy" id="278164"/>
    <lineage>
        <taxon>Eukaryota</taxon>
        <taxon>Metazoa</taxon>
        <taxon>Chordata</taxon>
        <taxon>Craniata</taxon>
        <taxon>Vertebrata</taxon>
        <taxon>Euteleostomi</taxon>
        <taxon>Actinopterygii</taxon>
        <taxon>Neopterygii</taxon>
        <taxon>Teleostei</taxon>
        <taxon>Clupei</taxon>
        <taxon>Clupeiformes</taxon>
        <taxon>Clupeoidei</taxon>
        <taxon>Clupeidae</taxon>
        <taxon>Alosa</taxon>
    </lineage>
</organism>
<dbReference type="PRINTS" id="PR01407">
    <property type="entry name" value="BUTYPHLNCDUF"/>
</dbReference>
<dbReference type="Gene3D" id="3.30.40.10">
    <property type="entry name" value="Zinc/RING finger domain, C3HC4 (zinc finger)"/>
    <property type="match status" value="1"/>
</dbReference>
<name>A0AAV6GAZ9_9TELE</name>